<dbReference type="EMBL" id="CP013690">
    <property type="protein sequence ID" value="ALU27983.1"/>
    <property type="molecule type" value="Genomic_DNA"/>
</dbReference>
<sequence length="114" mass="13071">MKKYSINKGIGASAEFKGLKAQYLFYFAGGLLGNLILVMVLYMAGVNNKVCLALGLGLSGYLVYKVFSLNKKYGQYGLMKLQARKYFPRYIISRKDLRGYLSRNLKLRHYEKYS</sequence>
<accession>A0A0S7EE74</accession>
<dbReference type="KEGG" id="mod:AS202_18310"/>
<dbReference type="AlphaFoldDB" id="A0A0S7EE74"/>
<evidence type="ECO:0000313" key="1">
    <source>
        <dbReference type="EMBL" id="ALU27983.1"/>
    </source>
</evidence>
<protein>
    <submittedName>
        <fullName evidence="1">Conjugal transfer protein TraF</fullName>
    </submittedName>
</protein>
<dbReference type="RefSeq" id="WP_006258126.1">
    <property type="nucleotide sequence ID" value="NZ_BCMQ01000037.1"/>
</dbReference>
<name>A0A0S7EE74_9FLAO</name>
<gene>
    <name evidence="1" type="ORF">AS202_18310</name>
</gene>
<dbReference type="Proteomes" id="UP000069030">
    <property type="component" value="Chromosome"/>
</dbReference>
<proteinExistence type="predicted"/>
<organism evidence="1 2">
    <name type="scientific">Myroides odoratimimus</name>
    <dbReference type="NCBI Taxonomy" id="76832"/>
    <lineage>
        <taxon>Bacteria</taxon>
        <taxon>Pseudomonadati</taxon>
        <taxon>Bacteroidota</taxon>
        <taxon>Flavobacteriia</taxon>
        <taxon>Flavobacteriales</taxon>
        <taxon>Flavobacteriaceae</taxon>
        <taxon>Myroides</taxon>
    </lineage>
</organism>
<dbReference type="InterPro" id="IPR025407">
    <property type="entry name" value="DUF4133"/>
</dbReference>
<dbReference type="GeneID" id="66976309"/>
<reference evidence="1 2" key="1">
    <citation type="journal article" date="2016" name="J. Zhejiang Univ. Sci. B">
        <title>Antibiotic resistance mechanisms of Myroides sp.</title>
        <authorList>
            <person name="Hu S."/>
            <person name="Yuan S."/>
            <person name="Qu H."/>
            <person name="Jiang T."/>
            <person name="Zhou Y."/>
            <person name="Wang M."/>
            <person name="Ming D."/>
        </authorList>
    </citation>
    <scope>NUCLEOTIDE SEQUENCE [LARGE SCALE GENOMIC DNA]</scope>
    <source>
        <strain evidence="1 2">PR63039</strain>
    </source>
</reference>
<dbReference type="Pfam" id="PF13571">
    <property type="entry name" value="DUF4133"/>
    <property type="match status" value="1"/>
</dbReference>
<evidence type="ECO:0000313" key="2">
    <source>
        <dbReference type="Proteomes" id="UP000069030"/>
    </source>
</evidence>